<keyword evidence="2" id="KW-0735">Signal-anchor</keyword>
<dbReference type="GO" id="GO:0005802">
    <property type="term" value="C:trans-Golgi network"/>
    <property type="evidence" value="ECO:0007669"/>
    <property type="project" value="TreeGrafter"/>
</dbReference>
<comment type="subcellular location">
    <subcellularLocation>
        <location evidence="2">Membrane</location>
        <topology evidence="2">Single-pass type II membrane protein</topology>
    </subcellularLocation>
</comment>
<evidence type="ECO:0000256" key="3">
    <source>
        <dbReference type="SAM" id="MobiDB-lite"/>
    </source>
</evidence>
<comment type="similarity">
    <text evidence="2">Belongs to the methyltransferase superfamily.</text>
</comment>
<keyword evidence="2" id="KW-0812">Transmembrane</keyword>
<dbReference type="PANTHER" id="PTHR10108:SF1102">
    <property type="entry name" value="METHYLTRANSFERASE PMT28-RELATED"/>
    <property type="match status" value="1"/>
</dbReference>
<feature type="transmembrane region" description="Helical" evidence="2">
    <location>
        <begin position="16"/>
        <end position="37"/>
    </location>
</feature>
<dbReference type="EC" id="2.1.1.-" evidence="2"/>
<feature type="compositionally biased region" description="Basic and acidic residues" evidence="3">
    <location>
        <begin position="134"/>
        <end position="161"/>
    </location>
</feature>
<keyword evidence="5" id="KW-1185">Reference proteome</keyword>
<dbReference type="PANTHER" id="PTHR10108">
    <property type="entry name" value="SAM-DEPENDENT METHYLTRANSFERASE"/>
    <property type="match status" value="1"/>
</dbReference>
<reference evidence="4 5" key="1">
    <citation type="submission" date="2024-01" db="EMBL/GenBank/DDBJ databases">
        <title>Genome assemblies of Stephania.</title>
        <authorList>
            <person name="Yang L."/>
        </authorList>
    </citation>
    <scope>NUCLEOTIDE SEQUENCE [LARGE SCALE GENOMIC DNA]</scope>
    <source>
        <strain evidence="4">JXDWG</strain>
        <tissue evidence="4">Leaf</tissue>
    </source>
</reference>
<accession>A0AAP0L6K9</accession>
<gene>
    <name evidence="4" type="ORF">Scep_000728</name>
</gene>
<feature type="compositionally biased region" description="Acidic residues" evidence="3">
    <location>
        <begin position="162"/>
        <end position="172"/>
    </location>
</feature>
<keyword evidence="2" id="KW-0808">Transferase</keyword>
<keyword evidence="2" id="KW-0325">Glycoprotein</keyword>
<dbReference type="Proteomes" id="UP001419268">
    <property type="component" value="Unassembled WGS sequence"/>
</dbReference>
<dbReference type="EMBL" id="JBBNAG010000001">
    <property type="protein sequence ID" value="KAK9165537.1"/>
    <property type="molecule type" value="Genomic_DNA"/>
</dbReference>
<evidence type="ECO:0000256" key="2">
    <source>
        <dbReference type="RuleBase" id="RU366043"/>
    </source>
</evidence>
<dbReference type="GO" id="GO:0005768">
    <property type="term" value="C:endosome"/>
    <property type="evidence" value="ECO:0007669"/>
    <property type="project" value="TreeGrafter"/>
</dbReference>
<feature type="region of interest" description="Disordered" evidence="3">
    <location>
        <begin position="65"/>
        <end position="224"/>
    </location>
</feature>
<dbReference type="GO" id="GO:0016020">
    <property type="term" value="C:membrane"/>
    <property type="evidence" value="ECO:0007669"/>
    <property type="project" value="UniProtKB-SubCell"/>
</dbReference>
<dbReference type="GO" id="GO:0032259">
    <property type="term" value="P:methylation"/>
    <property type="evidence" value="ECO:0007669"/>
    <property type="project" value="UniProtKB-KW"/>
</dbReference>
<dbReference type="AlphaFoldDB" id="A0AAP0L6K9"/>
<dbReference type="InterPro" id="IPR004159">
    <property type="entry name" value="Put_SAM_MeTrfase"/>
</dbReference>
<sequence length="354" mass="39311">MGVVKSGRQGKRTYGFCAKLTVVILLGFSFIFFWSTFSSTSNSVVSQRSTFDDIAAPVVAVAKEKRKGKESGIHPKKSRPVRNGDTGKVVKRGGGTGPVRGHSNRKKDRREEEKHSVKGIEWKQQEGKVSNVTDEARGVVESGKERVGDNGVEGKHAKKEEEGVEGVEEGDESADRDGGNANAGETEGDVDLGATDEQGLLENNEEEKIESTGTGSEKEKKKKKQFGPLFDSNAQYSWKVCSVRSKHKYIPCIDIDGATSKLRGYRHHERSCPRTPSMCLVSLPPEGYQSPVPWPESKWKILYGNIEHPKLASYIKKRNWLVQSGEYLIFPQNQSEFKGGVSHYIDFVEEEVMN</sequence>
<keyword evidence="2" id="KW-1133">Transmembrane helix</keyword>
<name>A0AAP0L6K9_9MAGN</name>
<feature type="compositionally biased region" description="Basic and acidic residues" evidence="3">
    <location>
        <begin position="109"/>
        <end position="126"/>
    </location>
</feature>
<evidence type="ECO:0000256" key="1">
    <source>
        <dbReference type="ARBA" id="ARBA00022603"/>
    </source>
</evidence>
<keyword evidence="1 2" id="KW-0489">Methyltransferase</keyword>
<dbReference type="GO" id="GO:0008168">
    <property type="term" value="F:methyltransferase activity"/>
    <property type="evidence" value="ECO:0007669"/>
    <property type="project" value="UniProtKB-UniRule"/>
</dbReference>
<protein>
    <recommendedName>
        <fullName evidence="2">Methyltransferase</fullName>
        <ecNumber evidence="2">2.1.1.-</ecNumber>
    </recommendedName>
</protein>
<organism evidence="4 5">
    <name type="scientific">Stephania cephalantha</name>
    <dbReference type="NCBI Taxonomy" id="152367"/>
    <lineage>
        <taxon>Eukaryota</taxon>
        <taxon>Viridiplantae</taxon>
        <taxon>Streptophyta</taxon>
        <taxon>Embryophyta</taxon>
        <taxon>Tracheophyta</taxon>
        <taxon>Spermatophyta</taxon>
        <taxon>Magnoliopsida</taxon>
        <taxon>Ranunculales</taxon>
        <taxon>Menispermaceae</taxon>
        <taxon>Menispermoideae</taxon>
        <taxon>Cissampelideae</taxon>
        <taxon>Stephania</taxon>
    </lineage>
</organism>
<evidence type="ECO:0000313" key="5">
    <source>
        <dbReference type="Proteomes" id="UP001419268"/>
    </source>
</evidence>
<proteinExistence type="inferred from homology"/>
<dbReference type="Pfam" id="PF03141">
    <property type="entry name" value="Methyltransf_29"/>
    <property type="match status" value="1"/>
</dbReference>
<keyword evidence="2" id="KW-0472">Membrane</keyword>
<comment type="caution">
    <text evidence="4">The sequence shown here is derived from an EMBL/GenBank/DDBJ whole genome shotgun (WGS) entry which is preliminary data.</text>
</comment>
<evidence type="ECO:0000313" key="4">
    <source>
        <dbReference type="EMBL" id="KAK9165537.1"/>
    </source>
</evidence>